<proteinExistence type="predicted"/>
<dbReference type="AlphaFoldDB" id="A0A316WDR3"/>
<comment type="caution">
    <text evidence="1">The sequence shown here is derived from an EMBL/GenBank/DDBJ whole genome shotgun (WGS) entry which is preliminary data.</text>
</comment>
<dbReference type="OrthoDB" id="1271874at2"/>
<protein>
    <submittedName>
        <fullName evidence="1">Uncharacterized protein</fullName>
    </submittedName>
</protein>
<dbReference type="EMBL" id="PPEI02000011">
    <property type="protein sequence ID" value="PWN59572.1"/>
    <property type="molecule type" value="Genomic_DNA"/>
</dbReference>
<evidence type="ECO:0000313" key="1">
    <source>
        <dbReference type="EMBL" id="PWN59572.1"/>
    </source>
</evidence>
<name>A0A316WDR3_9FLAO</name>
<reference evidence="1" key="1">
    <citation type="submission" date="2018-04" db="EMBL/GenBank/DDBJ databases">
        <title>Draft Genome Sequences of Chryseobacterium lactis NCTC11390T isolated from milk, Chryseobacterium oncorhynchi 701B-08T from rainbow trout, and Chryseobacterium viscerum 687B-08T from diseased fish.</title>
        <authorList>
            <person name="Jeong J.-J."/>
            <person name="Lee Y.J."/>
            <person name="Pathiraja D."/>
            <person name="Park B."/>
            <person name="Choi I.-G."/>
            <person name="Kim K.D."/>
        </authorList>
    </citation>
    <scope>NUCLEOTIDE SEQUENCE [LARGE SCALE GENOMIC DNA]</scope>
    <source>
        <strain evidence="1">701B-08</strain>
    </source>
</reference>
<gene>
    <name evidence="1" type="ORF">C1638_021455</name>
</gene>
<accession>A0A316WDR3</accession>
<dbReference type="Proteomes" id="UP000236182">
    <property type="component" value="Unassembled WGS sequence"/>
</dbReference>
<dbReference type="RefSeq" id="WP_109623981.1">
    <property type="nucleotide sequence ID" value="NZ_PPEI02000011.1"/>
</dbReference>
<sequence length="273" mass="31604">MLAIILFIIGLTLIGTFFFIKRQLNKGEKKQEVPNLQREKKEEKPIVKIENNNQIFDIRNNQSIEIDSSSTAMKKIIRKYKNINPLQVVEEASTEQDEKKSNEFDKINITGSAIEDDEESIDFESISGDQAMFPDLQELSFVKEVEETPGHELFKIIDTSLHEQVTNQLERLVSGDEDDDLLDEFNKFKTANSYAENTSSLFDEMDVEETNIAELNEVTSITKEINTFQKDEIITDEREKTSIFTEEIISPKEIEDNHLDFNMEFDELVENED</sequence>
<evidence type="ECO:0000313" key="2">
    <source>
        <dbReference type="Proteomes" id="UP000236182"/>
    </source>
</evidence>
<organism evidence="1 2">
    <name type="scientific">Chryseobacterium oncorhynchi</name>
    <dbReference type="NCBI Taxonomy" id="741074"/>
    <lineage>
        <taxon>Bacteria</taxon>
        <taxon>Pseudomonadati</taxon>
        <taxon>Bacteroidota</taxon>
        <taxon>Flavobacteriia</taxon>
        <taxon>Flavobacteriales</taxon>
        <taxon>Weeksellaceae</taxon>
        <taxon>Chryseobacterium group</taxon>
        <taxon>Chryseobacterium</taxon>
    </lineage>
</organism>
<keyword evidence="2" id="KW-1185">Reference proteome</keyword>